<evidence type="ECO:0000313" key="6">
    <source>
        <dbReference type="EMBL" id="NEJ73769.1"/>
    </source>
</evidence>
<name>A0A7K3UKQ2_9HYPH</name>
<evidence type="ECO:0000256" key="4">
    <source>
        <dbReference type="ARBA" id="ARBA00023014"/>
    </source>
</evidence>
<keyword evidence="3" id="KW-0408">Iron</keyword>
<gene>
    <name evidence="6" type="ORF">GR197_25050</name>
</gene>
<dbReference type="AlphaFoldDB" id="A0A7K3UKQ2"/>
<sequence>MAGLKSSLRRGVSLAALLTLGGALVAAHGGGGSPDVPVTFAYQSATTSLAAALPSVPRENRKKSMDRLIWRGNQASKPWWSKLVGLYIADPEGLEADWLINWKTPGTYNLTKVGAPTFNSTGYFTTSANTAYYETGIPLQSLPQNSFSFGFFSETSGAVGDCAMGAQDAGGVGISIGAKIASNFANFRAMATAVSSTQSAPFNGLGFTSVTRDGPTSVRLSHHGVKKEVFTTASATPATNPTIRIGGAAGNPSFSQRRIRCAYVCNSALTEAEELDMCTAIRDYLDKTRVGHINYFNAANDGAVTTVDVLVLCGSQAAAEAAYEAKRQGRSVAMVGDWLARSDWDMAGMAGAGLGFIDATSYTSVSGLFREVLKWINTVYYARADANSQSGLSVESKAFVAAFRRMFDGSKTTGTLPGMDVPIYFSTGWAGLVPWGGRGGELTTTEGRKFRGRRVIGADYEGKPVQLAGIPYIIGKEAKGTGGEAFNGYLGSGGMSLPASSVGGATVVDPYNTPATPASGLLPDVILPPSITTGDPDPALQSLNFRLAFTSAAGTMAAFDSTPPPNYNALRYEALGRLYAANPTEPFGNGVIKTDLVNGTEYDINNGTSRLSTDVPQSGLNYSLATTDAQRLAIIKDVRDFTRGFFYWHMFSGDSRIPAALKSGLGGYCIDATTFLDPGDEGVVFWPNRAYLRDPVWQMKNTGFVLNGNDFYGVADGSALRSNKTVSASSYMMDQHATERVAINLGSGMSVYSSGGQSQSGFGGADAKCPIPLEAIVPDKATCEWIIVPTAPSVTKVVWYMFRMEAALGLAGQSAGMIAAVSIEDDCAVQDVDMVKVRTRMLATPDSVLPVLPQVN</sequence>
<evidence type="ECO:0000313" key="7">
    <source>
        <dbReference type="Proteomes" id="UP000471753"/>
    </source>
</evidence>
<dbReference type="InterPro" id="IPR039650">
    <property type="entry name" value="HdrA-like"/>
</dbReference>
<dbReference type="EMBL" id="WUFT01000019">
    <property type="protein sequence ID" value="NEJ73769.1"/>
    <property type="molecule type" value="Genomic_DNA"/>
</dbReference>
<organism evidence="6 7">
    <name type="scientific">Rhizobium phaseoli</name>
    <dbReference type="NCBI Taxonomy" id="396"/>
    <lineage>
        <taxon>Bacteria</taxon>
        <taxon>Pseudomonadati</taxon>
        <taxon>Pseudomonadota</taxon>
        <taxon>Alphaproteobacteria</taxon>
        <taxon>Hyphomicrobiales</taxon>
        <taxon>Rhizobiaceae</taxon>
        <taxon>Rhizobium/Agrobacterium group</taxon>
        <taxon>Rhizobium</taxon>
    </lineage>
</organism>
<keyword evidence="1" id="KW-0479">Metal-binding</keyword>
<evidence type="ECO:0000256" key="2">
    <source>
        <dbReference type="ARBA" id="ARBA00023002"/>
    </source>
</evidence>
<dbReference type="RefSeq" id="WP_164014436.1">
    <property type="nucleotide sequence ID" value="NZ_WUFT01000019.1"/>
</dbReference>
<dbReference type="GO" id="GO:0046872">
    <property type="term" value="F:metal ion binding"/>
    <property type="evidence" value="ECO:0007669"/>
    <property type="project" value="UniProtKB-KW"/>
</dbReference>
<comment type="caution">
    <text evidence="6">The sequence shown here is derived from an EMBL/GenBank/DDBJ whole genome shotgun (WGS) entry which is preliminary data.</text>
</comment>
<evidence type="ECO:0000256" key="3">
    <source>
        <dbReference type="ARBA" id="ARBA00023004"/>
    </source>
</evidence>
<dbReference type="Pfam" id="PF12831">
    <property type="entry name" value="FAD_oxidored"/>
    <property type="match status" value="1"/>
</dbReference>
<reference evidence="6 7" key="1">
    <citation type="submission" date="2019-12" db="EMBL/GenBank/DDBJ databases">
        <title>Rhizobium genotypes associated with high levels of biological nitrogen fixation by grain legumes in a temperate-maritime cropping system.</title>
        <authorList>
            <person name="Maluk M."/>
            <person name="Francesc Ferrando Molina F."/>
            <person name="Lopez Del Egido L."/>
            <person name="Lafos M."/>
            <person name="Langarica-Fuentes A."/>
            <person name="Gebre Yohannes G."/>
            <person name="Young M.W."/>
            <person name="Martin P."/>
            <person name="Gantlett R."/>
            <person name="Kenicer G."/>
            <person name="Hawes C."/>
            <person name="Begg G.S."/>
            <person name="Quilliam R.S."/>
            <person name="Squire G.R."/>
            <person name="Poole P.S."/>
            <person name="Young P.W."/>
            <person name="Iannetta P.M."/>
            <person name="James E.K."/>
        </authorList>
    </citation>
    <scope>NUCLEOTIDE SEQUENCE [LARGE SCALE GENOMIC DNA]</scope>
    <source>
        <strain evidence="6 7">JHI366</strain>
    </source>
</reference>
<keyword evidence="2" id="KW-0560">Oxidoreductase</keyword>
<evidence type="ECO:0000256" key="5">
    <source>
        <dbReference type="SAM" id="SignalP"/>
    </source>
</evidence>
<dbReference type="PANTHER" id="PTHR43498">
    <property type="entry name" value="FERREDOXIN:COB-COM HETERODISULFIDE REDUCTASE SUBUNIT A"/>
    <property type="match status" value="1"/>
</dbReference>
<evidence type="ECO:0000256" key="1">
    <source>
        <dbReference type="ARBA" id="ARBA00022723"/>
    </source>
</evidence>
<feature type="signal peptide" evidence="5">
    <location>
        <begin position="1"/>
        <end position="26"/>
    </location>
</feature>
<feature type="chain" id="PRO_5029680609" evidence="5">
    <location>
        <begin position="27"/>
        <end position="856"/>
    </location>
</feature>
<protein>
    <submittedName>
        <fullName evidence="6">FAD-dependent oxidoreductase</fullName>
    </submittedName>
</protein>
<accession>A0A7K3UKQ2</accession>
<dbReference type="Proteomes" id="UP000471753">
    <property type="component" value="Unassembled WGS sequence"/>
</dbReference>
<dbReference type="GO" id="GO:0051536">
    <property type="term" value="F:iron-sulfur cluster binding"/>
    <property type="evidence" value="ECO:0007669"/>
    <property type="project" value="UniProtKB-KW"/>
</dbReference>
<dbReference type="GO" id="GO:0016491">
    <property type="term" value="F:oxidoreductase activity"/>
    <property type="evidence" value="ECO:0007669"/>
    <property type="project" value="UniProtKB-KW"/>
</dbReference>
<proteinExistence type="predicted"/>
<dbReference type="PANTHER" id="PTHR43498:SF1">
    <property type="entry name" value="COB--COM HETERODISULFIDE REDUCTASE IRON-SULFUR SUBUNIT A"/>
    <property type="match status" value="1"/>
</dbReference>
<keyword evidence="5" id="KW-0732">Signal</keyword>
<keyword evidence="4" id="KW-0411">Iron-sulfur</keyword>